<dbReference type="EMBL" id="MN739688">
    <property type="protein sequence ID" value="QHT21227.1"/>
    <property type="molecule type" value="Genomic_DNA"/>
</dbReference>
<sequence>MYMNDFCIFYREHTKEDGSEVDREGDNEVGGISVSKLLSQIYPNESFNRFKDLSVPFGIQFSPFPEVDAHQRLVCDDDATGAGETPYMDEPMFSKMFYSVAKDLGASSNKNGSSRRTKKKRG</sequence>
<name>A0A6C0DWK4_9ZZZZ</name>
<evidence type="ECO:0000313" key="1">
    <source>
        <dbReference type="EMBL" id="QHT21227.1"/>
    </source>
</evidence>
<accession>A0A6C0DWK4</accession>
<protein>
    <submittedName>
        <fullName evidence="1">Uncharacterized protein</fullName>
    </submittedName>
</protein>
<organism evidence="1">
    <name type="scientific">viral metagenome</name>
    <dbReference type="NCBI Taxonomy" id="1070528"/>
    <lineage>
        <taxon>unclassified sequences</taxon>
        <taxon>metagenomes</taxon>
        <taxon>organismal metagenomes</taxon>
    </lineage>
</organism>
<reference evidence="1" key="1">
    <citation type="journal article" date="2020" name="Nature">
        <title>Giant virus diversity and host interactions through global metagenomics.</title>
        <authorList>
            <person name="Schulz F."/>
            <person name="Roux S."/>
            <person name="Paez-Espino D."/>
            <person name="Jungbluth S."/>
            <person name="Walsh D.A."/>
            <person name="Denef V.J."/>
            <person name="McMahon K.D."/>
            <person name="Konstantinidis K.T."/>
            <person name="Eloe-Fadrosh E.A."/>
            <person name="Kyrpides N.C."/>
            <person name="Woyke T."/>
        </authorList>
    </citation>
    <scope>NUCLEOTIDE SEQUENCE</scope>
    <source>
        <strain evidence="1">GVMAG-M-3300023174-92</strain>
    </source>
</reference>
<proteinExistence type="predicted"/>
<dbReference type="AlphaFoldDB" id="A0A6C0DWK4"/>